<protein>
    <submittedName>
        <fullName evidence="6">Unannotated protein</fullName>
    </submittedName>
</protein>
<keyword evidence="1" id="KW-0813">Transport</keyword>
<evidence type="ECO:0000256" key="3">
    <source>
        <dbReference type="ARBA" id="ARBA00022723"/>
    </source>
</evidence>
<dbReference type="AlphaFoldDB" id="A0A6J7DN78"/>
<dbReference type="InterPro" id="IPR001486">
    <property type="entry name" value="Hemoglobin_trunc"/>
</dbReference>
<sequence length="124" mass="14801">MSETLYERVGGQPFFDRLVSAFYRYVEQDELLRPMYPEELDDSIHWLALFIAQYYGGPADYMEQRGHPRLRMRHTPFRITKRARDAWLVAMNCALDEVRNELSEADFLEMEAYFDMAAHQLRNV</sequence>
<dbReference type="InterPro" id="IPR009050">
    <property type="entry name" value="Globin-like_sf"/>
</dbReference>
<dbReference type="SUPFAM" id="SSF46458">
    <property type="entry name" value="Globin-like"/>
    <property type="match status" value="1"/>
</dbReference>
<dbReference type="InterPro" id="IPR012292">
    <property type="entry name" value="Globin/Proto"/>
</dbReference>
<evidence type="ECO:0000256" key="5">
    <source>
        <dbReference type="ARBA" id="ARBA00034496"/>
    </source>
</evidence>
<dbReference type="PANTHER" id="PTHR47366:SF1">
    <property type="entry name" value="TWO-ON-TWO HEMOGLOBIN-3"/>
    <property type="match status" value="1"/>
</dbReference>
<proteinExistence type="inferred from homology"/>
<dbReference type="Pfam" id="PF01152">
    <property type="entry name" value="Bac_globin"/>
    <property type="match status" value="1"/>
</dbReference>
<dbReference type="GO" id="GO:0020037">
    <property type="term" value="F:heme binding"/>
    <property type="evidence" value="ECO:0007669"/>
    <property type="project" value="InterPro"/>
</dbReference>
<comment type="similarity">
    <text evidence="5">Belongs to the truncated hemoglobin family. Group II subfamily.</text>
</comment>
<accession>A0A6J7DN78</accession>
<dbReference type="Gene3D" id="1.10.490.10">
    <property type="entry name" value="Globins"/>
    <property type="match status" value="1"/>
</dbReference>
<gene>
    <name evidence="6" type="ORF">UFOPK3381_00677</name>
</gene>
<evidence type="ECO:0000313" key="6">
    <source>
        <dbReference type="EMBL" id="CAB4868743.1"/>
    </source>
</evidence>
<dbReference type="PANTHER" id="PTHR47366">
    <property type="entry name" value="TWO-ON-TWO HEMOGLOBIN-3"/>
    <property type="match status" value="1"/>
</dbReference>
<dbReference type="GO" id="GO:0046872">
    <property type="term" value="F:metal ion binding"/>
    <property type="evidence" value="ECO:0007669"/>
    <property type="project" value="UniProtKB-KW"/>
</dbReference>
<organism evidence="6">
    <name type="scientific">freshwater metagenome</name>
    <dbReference type="NCBI Taxonomy" id="449393"/>
    <lineage>
        <taxon>unclassified sequences</taxon>
        <taxon>metagenomes</taxon>
        <taxon>ecological metagenomes</taxon>
    </lineage>
</organism>
<keyword evidence="3" id="KW-0479">Metal-binding</keyword>
<reference evidence="6" key="1">
    <citation type="submission" date="2020-05" db="EMBL/GenBank/DDBJ databases">
        <authorList>
            <person name="Chiriac C."/>
            <person name="Salcher M."/>
            <person name="Ghai R."/>
            <person name="Kavagutti S V."/>
        </authorList>
    </citation>
    <scope>NUCLEOTIDE SEQUENCE</scope>
</reference>
<evidence type="ECO:0000256" key="2">
    <source>
        <dbReference type="ARBA" id="ARBA00022617"/>
    </source>
</evidence>
<keyword evidence="2" id="KW-0349">Heme</keyword>
<evidence type="ECO:0000256" key="4">
    <source>
        <dbReference type="ARBA" id="ARBA00023004"/>
    </source>
</evidence>
<dbReference type="GO" id="GO:0005344">
    <property type="term" value="F:oxygen carrier activity"/>
    <property type="evidence" value="ECO:0007669"/>
    <property type="project" value="InterPro"/>
</dbReference>
<dbReference type="GO" id="GO:0019825">
    <property type="term" value="F:oxygen binding"/>
    <property type="evidence" value="ECO:0007669"/>
    <property type="project" value="InterPro"/>
</dbReference>
<keyword evidence="4" id="KW-0408">Iron</keyword>
<dbReference type="InterPro" id="IPR044203">
    <property type="entry name" value="GlbO/GLB3-like"/>
</dbReference>
<dbReference type="EMBL" id="CAFBLN010000021">
    <property type="protein sequence ID" value="CAB4868743.1"/>
    <property type="molecule type" value="Genomic_DNA"/>
</dbReference>
<name>A0A6J7DN78_9ZZZZ</name>
<evidence type="ECO:0000256" key="1">
    <source>
        <dbReference type="ARBA" id="ARBA00022448"/>
    </source>
</evidence>